<comment type="similarity">
    <text evidence="1">Belongs to the helicase family. UvrD subfamily.</text>
</comment>
<evidence type="ECO:0000256" key="1">
    <source>
        <dbReference type="ARBA" id="ARBA00009922"/>
    </source>
</evidence>
<dbReference type="RefSeq" id="WP_006839649.1">
    <property type="nucleotide sequence ID" value="NZ_GG667191.1"/>
</dbReference>
<dbReference type="Gene3D" id="3.90.320.10">
    <property type="match status" value="1"/>
</dbReference>
<evidence type="ECO:0000256" key="4">
    <source>
        <dbReference type="ARBA" id="ARBA00022763"/>
    </source>
</evidence>
<evidence type="ECO:0000256" key="2">
    <source>
        <dbReference type="ARBA" id="ARBA00022722"/>
    </source>
</evidence>
<dbReference type="InterPro" id="IPR038726">
    <property type="entry name" value="PDDEXK_AddAB-type"/>
</dbReference>
<organism evidence="18 19">
    <name type="scientific">Corynebacterium lipophiloflavum (strain ATCC 700352 / DSM 44291 / CCUG 37336 / JCM 10383 / DMMZ 1944)</name>
    <dbReference type="NCBI Taxonomy" id="525263"/>
    <lineage>
        <taxon>Bacteria</taxon>
        <taxon>Bacillati</taxon>
        <taxon>Actinomycetota</taxon>
        <taxon>Actinomycetes</taxon>
        <taxon>Mycobacteriales</taxon>
        <taxon>Corynebacteriaceae</taxon>
        <taxon>Corynebacterium</taxon>
    </lineage>
</organism>
<evidence type="ECO:0000256" key="10">
    <source>
        <dbReference type="ARBA" id="ARBA00023204"/>
    </source>
</evidence>
<dbReference type="GO" id="GO:0005524">
    <property type="term" value="F:ATP binding"/>
    <property type="evidence" value="ECO:0007669"/>
    <property type="project" value="UniProtKB-UniRule"/>
</dbReference>
<keyword evidence="5 15" id="KW-0378">Hydrolase</keyword>
<evidence type="ECO:0000256" key="12">
    <source>
        <dbReference type="ARBA" id="ARBA00034617"/>
    </source>
</evidence>
<name>C0XV86_CORLD</name>
<protein>
    <recommendedName>
        <fullName evidence="13">DNA 3'-5' helicase</fullName>
        <ecNumber evidence="13">5.6.2.4</ecNumber>
    </recommendedName>
</protein>
<keyword evidence="4" id="KW-0227">DNA damage</keyword>
<dbReference type="InterPro" id="IPR014017">
    <property type="entry name" value="DNA_helicase_UvrD-like_C"/>
</dbReference>
<gene>
    <name evidence="18" type="ORF">HMPREF0298_2356</name>
</gene>
<keyword evidence="19" id="KW-1185">Reference proteome</keyword>
<dbReference type="AlphaFoldDB" id="C0XV86"/>
<keyword evidence="6 15" id="KW-0347">Helicase</keyword>
<evidence type="ECO:0000256" key="3">
    <source>
        <dbReference type="ARBA" id="ARBA00022741"/>
    </source>
</evidence>
<accession>C0XV86</accession>
<dbReference type="InterPro" id="IPR013986">
    <property type="entry name" value="DExx_box_DNA_helicase_dom_sf"/>
</dbReference>
<dbReference type="GO" id="GO:0033202">
    <property type="term" value="C:DNA helicase complex"/>
    <property type="evidence" value="ECO:0007669"/>
    <property type="project" value="TreeGrafter"/>
</dbReference>
<dbReference type="EMBL" id="ACHJ01000175">
    <property type="protein sequence ID" value="EEI15852.1"/>
    <property type="molecule type" value="Genomic_DNA"/>
</dbReference>
<dbReference type="Gene3D" id="1.10.486.10">
    <property type="entry name" value="PCRA, domain 4"/>
    <property type="match status" value="1"/>
</dbReference>
<evidence type="ECO:0000256" key="9">
    <source>
        <dbReference type="ARBA" id="ARBA00023125"/>
    </source>
</evidence>
<evidence type="ECO:0000256" key="8">
    <source>
        <dbReference type="ARBA" id="ARBA00022840"/>
    </source>
</evidence>
<proteinExistence type="inferred from homology"/>
<dbReference type="Gene3D" id="1.10.10.160">
    <property type="match status" value="1"/>
</dbReference>
<dbReference type="Pfam" id="PF00580">
    <property type="entry name" value="UvrD-helicase"/>
    <property type="match status" value="1"/>
</dbReference>
<dbReference type="Gene3D" id="3.40.50.300">
    <property type="entry name" value="P-loop containing nucleotide triphosphate hydrolases"/>
    <property type="match status" value="2"/>
</dbReference>
<evidence type="ECO:0000259" key="17">
    <source>
        <dbReference type="PROSITE" id="PS51217"/>
    </source>
</evidence>
<dbReference type="SUPFAM" id="SSF52540">
    <property type="entry name" value="P-loop containing nucleoside triphosphate hydrolases"/>
    <property type="match status" value="1"/>
</dbReference>
<dbReference type="eggNOG" id="COG0210">
    <property type="taxonomic scope" value="Bacteria"/>
</dbReference>
<dbReference type="GO" id="GO:0004527">
    <property type="term" value="F:exonuclease activity"/>
    <property type="evidence" value="ECO:0007669"/>
    <property type="project" value="UniProtKB-KW"/>
</dbReference>
<dbReference type="Pfam" id="PF12705">
    <property type="entry name" value="PDDEXK_1"/>
    <property type="match status" value="1"/>
</dbReference>
<dbReference type="Proteomes" id="UP000006196">
    <property type="component" value="Unassembled WGS sequence"/>
</dbReference>
<dbReference type="STRING" id="525263.HMPREF0298_2356"/>
<reference evidence="18" key="1">
    <citation type="submission" date="2009-01" db="EMBL/GenBank/DDBJ databases">
        <authorList>
            <person name="Qin X."/>
            <person name="Bachman B."/>
            <person name="Battles P."/>
            <person name="Bell A."/>
            <person name="Bess C."/>
            <person name="Bickham C."/>
            <person name="Chaboub L."/>
            <person name="Chen D."/>
            <person name="Coyle M."/>
            <person name="Deiros D.R."/>
            <person name="Dinh H."/>
            <person name="Forbes L."/>
            <person name="Fowler G."/>
            <person name="Francisco L."/>
            <person name="Fu Q."/>
            <person name="Gubbala S."/>
            <person name="Hale W."/>
            <person name="Han Y."/>
            <person name="Hemphill L."/>
            <person name="Highlander S.K."/>
            <person name="Hirani K."/>
            <person name="Hogues M."/>
            <person name="Jackson L."/>
            <person name="Jakkamsetti A."/>
            <person name="Javaid M."/>
            <person name="Jiang H."/>
            <person name="Korchina V."/>
            <person name="Kovar C."/>
            <person name="Lara F."/>
            <person name="Lee S."/>
            <person name="Mata R."/>
            <person name="Mathew T."/>
            <person name="Moen C."/>
            <person name="Morales K."/>
            <person name="Munidasa M."/>
            <person name="Nazareth L."/>
            <person name="Ngo R."/>
            <person name="Nguyen L."/>
            <person name="Okwuonu G."/>
            <person name="Ongeri F."/>
            <person name="Patil S."/>
            <person name="Petrosino J."/>
            <person name="Pham C."/>
            <person name="Pham P."/>
            <person name="Pu L.-L."/>
            <person name="Puazo M."/>
            <person name="Raj R."/>
            <person name="Reid J."/>
            <person name="Rouhana J."/>
            <person name="Saada N."/>
            <person name="Shang Y."/>
            <person name="Simmons D."/>
            <person name="Thornton R."/>
            <person name="Warren J."/>
            <person name="Weissenberger G."/>
            <person name="Zhang J."/>
            <person name="Zhang L."/>
            <person name="Zhou C."/>
            <person name="Zhu D."/>
            <person name="Muzny D."/>
            <person name="Worley K."/>
            <person name="Gibbs R."/>
        </authorList>
    </citation>
    <scope>NUCLEOTIDE SEQUENCE [LARGE SCALE GENOMIC DNA]</scope>
    <source>
        <strain evidence="18">DSM 44291</strain>
    </source>
</reference>
<dbReference type="OrthoDB" id="5240387at2"/>
<evidence type="ECO:0000256" key="7">
    <source>
        <dbReference type="ARBA" id="ARBA00022839"/>
    </source>
</evidence>
<evidence type="ECO:0000256" key="11">
    <source>
        <dbReference type="ARBA" id="ARBA00023235"/>
    </source>
</evidence>
<dbReference type="PANTHER" id="PTHR11070:SF59">
    <property type="entry name" value="DNA 3'-5' HELICASE"/>
    <property type="match status" value="1"/>
</dbReference>
<dbReference type="InterPro" id="IPR014016">
    <property type="entry name" value="UvrD-like_ATP-bd"/>
</dbReference>
<dbReference type="InterPro" id="IPR011604">
    <property type="entry name" value="PDDEXK-like_dom_sf"/>
</dbReference>
<sequence>MVVDNSPSAPPRAYLVPRRRRTEQRSWAHAIPTSGIWKVTGEAGSGVSSFLIDTVVQAVESGADPRGILVISSSKESGARLRVELSDRLAASGFVIDEPMVRSVHSLAFALLRQRAGGDIRLISGAEQDAAIRQLLQGHAEDGRGTWPEQLRPALPMVGFARQLRDFLLRAVERQLTPDALRNLGKVHNRPIWSAAGDFLDEYQQVMALNPARFVSASELVSSVLRGEIEQRWHTVVVDDAQHLAPAAGELVRRLVERASLGVVGGDLGQSVFRFRGASPRFFANLAGLPHEVIDLGESRRAPIAQAAVCDSAAAQNSLVADTVRRAHLEGGVAYREMAVIVRSASSIESVRRALLHAGVPVMVNPTDVVLSEQRIVAALILGLRALEGELSSAEWRELLLGPVGGTDPVTLRRLLRGLRRWEPGERAEDTLRHLLRSTQPLPDFGVVLTERELSILNHVREVLDAGRAELAHGSIEDVLWAVWNATGLANHLLIAALRGGATGSQADRDLDSVMALFDAAGDYVERRVGGSDVAGFVAHISEQVLPTGVRDRRTATPDAVAVLTAHGAVRCEFHTVIVAGVQEMQWPSLAETGTMFGQEELVDLVDNDVDPAVPVSRKAERLAEEKRLFDVAVSRATHRVLVTAVDEPDGEEVIQPSRFVEDFCTTHDIAPACVTTASTSASPAAGAEEVTAVRVLARDDVIAELRRALNDSGIGEAGRRQAARQLARLADAGVPGADPEEWWTTTEAASHEALAVPERLSPSRIESLLACPMREVLQRMVGLDSSLHMVWGSMAHAYFEAVGRGVDETFARNAVLEARRSVDDAPQWKVEREIAEFEAMLQRAHRWLQTSRSAFEQVAVEADIDVEISPGLRVVGRADRIERDGSGALHIVDLKTGSGVPSKDDAEANPQLEAYQLALSRGAIDGETVRSAAPGETPNTVGGAVLVYPKVDRDAAATREQTAKSEERLAQFAELIAPLPQRVTGPRLLASTGAHCDRCAVRALCPVQPEGQVVPRG</sequence>
<comment type="catalytic activity">
    <reaction evidence="12">
        <text>Couples ATP hydrolysis with the unwinding of duplex DNA by translocating in the 3'-5' direction.</text>
        <dbReference type="EC" id="5.6.2.4"/>
    </reaction>
</comment>
<dbReference type="GO" id="GO:0005829">
    <property type="term" value="C:cytosol"/>
    <property type="evidence" value="ECO:0007669"/>
    <property type="project" value="TreeGrafter"/>
</dbReference>
<evidence type="ECO:0000313" key="18">
    <source>
        <dbReference type="EMBL" id="EEI15852.1"/>
    </source>
</evidence>
<keyword evidence="11" id="KW-0413">Isomerase</keyword>
<evidence type="ECO:0000256" key="13">
    <source>
        <dbReference type="ARBA" id="ARBA00034808"/>
    </source>
</evidence>
<feature type="domain" description="UvrD-like helicase C-terminal" evidence="17">
    <location>
        <begin position="273"/>
        <end position="571"/>
    </location>
</feature>
<keyword evidence="10" id="KW-0234">DNA repair</keyword>
<comment type="caution">
    <text evidence="18">The sequence shown here is derived from an EMBL/GenBank/DDBJ whole genome shotgun (WGS) entry which is preliminary data.</text>
</comment>
<dbReference type="InterPro" id="IPR027417">
    <property type="entry name" value="P-loop_NTPase"/>
</dbReference>
<evidence type="ECO:0000256" key="6">
    <source>
        <dbReference type="ARBA" id="ARBA00022806"/>
    </source>
</evidence>
<keyword evidence="8 15" id="KW-0067">ATP-binding</keyword>
<keyword evidence="7" id="KW-0269">Exonuclease</keyword>
<dbReference type="PROSITE" id="PS51198">
    <property type="entry name" value="UVRD_HELICASE_ATP_BIND"/>
    <property type="match status" value="1"/>
</dbReference>
<dbReference type="Pfam" id="PF13361">
    <property type="entry name" value="UvrD_C"/>
    <property type="match status" value="1"/>
</dbReference>
<dbReference type="PROSITE" id="PS51217">
    <property type="entry name" value="UVRD_HELICASE_CTER"/>
    <property type="match status" value="1"/>
</dbReference>
<evidence type="ECO:0000256" key="5">
    <source>
        <dbReference type="ARBA" id="ARBA00022801"/>
    </source>
</evidence>
<feature type="domain" description="UvrD-like helicase ATP-binding" evidence="16">
    <location>
        <begin position="20"/>
        <end position="303"/>
    </location>
</feature>
<dbReference type="EC" id="5.6.2.4" evidence="13"/>
<dbReference type="GO" id="GO:0043138">
    <property type="term" value="F:3'-5' DNA helicase activity"/>
    <property type="evidence" value="ECO:0007669"/>
    <property type="project" value="UniProtKB-EC"/>
</dbReference>
<dbReference type="InterPro" id="IPR000212">
    <property type="entry name" value="DNA_helicase_UvrD/REP"/>
</dbReference>
<feature type="binding site" evidence="15">
    <location>
        <begin position="41"/>
        <end position="48"/>
    </location>
    <ligand>
        <name>ATP</name>
        <dbReference type="ChEBI" id="CHEBI:30616"/>
    </ligand>
</feature>
<dbReference type="eggNOG" id="COG2887">
    <property type="taxonomic scope" value="Bacteria"/>
</dbReference>
<dbReference type="PANTHER" id="PTHR11070">
    <property type="entry name" value="UVRD / RECB / PCRA DNA HELICASE FAMILY MEMBER"/>
    <property type="match status" value="1"/>
</dbReference>
<keyword evidence="2" id="KW-0540">Nuclease</keyword>
<keyword evidence="9" id="KW-0238">DNA-binding</keyword>
<comment type="catalytic activity">
    <reaction evidence="14">
        <text>ATP + H2O = ADP + phosphate + H(+)</text>
        <dbReference type="Rhea" id="RHEA:13065"/>
        <dbReference type="ChEBI" id="CHEBI:15377"/>
        <dbReference type="ChEBI" id="CHEBI:15378"/>
        <dbReference type="ChEBI" id="CHEBI:30616"/>
        <dbReference type="ChEBI" id="CHEBI:43474"/>
        <dbReference type="ChEBI" id="CHEBI:456216"/>
        <dbReference type="EC" id="5.6.2.4"/>
    </reaction>
</comment>
<evidence type="ECO:0000256" key="14">
    <source>
        <dbReference type="ARBA" id="ARBA00048988"/>
    </source>
</evidence>
<dbReference type="GO" id="GO:0016887">
    <property type="term" value="F:ATP hydrolysis activity"/>
    <property type="evidence" value="ECO:0007669"/>
    <property type="project" value="RHEA"/>
</dbReference>
<evidence type="ECO:0000313" key="19">
    <source>
        <dbReference type="Proteomes" id="UP000006196"/>
    </source>
</evidence>
<dbReference type="GO" id="GO:0003677">
    <property type="term" value="F:DNA binding"/>
    <property type="evidence" value="ECO:0007669"/>
    <property type="project" value="UniProtKB-KW"/>
</dbReference>
<evidence type="ECO:0000259" key="16">
    <source>
        <dbReference type="PROSITE" id="PS51198"/>
    </source>
</evidence>
<keyword evidence="3 15" id="KW-0547">Nucleotide-binding</keyword>
<dbReference type="GO" id="GO:0000725">
    <property type="term" value="P:recombinational repair"/>
    <property type="evidence" value="ECO:0007669"/>
    <property type="project" value="TreeGrafter"/>
</dbReference>
<evidence type="ECO:0000256" key="15">
    <source>
        <dbReference type="PROSITE-ProRule" id="PRU00560"/>
    </source>
</evidence>
<dbReference type="HOGENOM" id="CLU_004900_0_0_11"/>